<dbReference type="RefSeq" id="WP_192567239.1">
    <property type="nucleotide sequence ID" value="NZ_JACZEP010000005.1"/>
</dbReference>
<sequence length="56" mass="6001">MPKIIPGWKARQGNRGLQMLLVLIGALLLAAVAWGAAEFYGEMIDQNTSQTGTLAD</sequence>
<name>A0ABR9GQH9_9HYPH</name>
<gene>
    <name evidence="1" type="ORF">IHE39_16715</name>
</gene>
<organism evidence="1 2">
    <name type="scientific">Aminobacter carboxidus</name>
    <dbReference type="NCBI Taxonomy" id="376165"/>
    <lineage>
        <taxon>Bacteria</taxon>
        <taxon>Pseudomonadati</taxon>
        <taxon>Pseudomonadota</taxon>
        <taxon>Alphaproteobacteria</taxon>
        <taxon>Hyphomicrobiales</taxon>
        <taxon>Phyllobacteriaceae</taxon>
        <taxon>Aminobacter</taxon>
    </lineage>
</organism>
<dbReference type="Proteomes" id="UP000598227">
    <property type="component" value="Unassembled WGS sequence"/>
</dbReference>
<comment type="caution">
    <text evidence="1">The sequence shown here is derived from an EMBL/GenBank/DDBJ whole genome shotgun (WGS) entry which is preliminary data.</text>
</comment>
<protein>
    <submittedName>
        <fullName evidence="1">Uncharacterized protein</fullName>
    </submittedName>
</protein>
<dbReference type="EMBL" id="JACZEP010000005">
    <property type="protein sequence ID" value="MBE1205940.1"/>
    <property type="molecule type" value="Genomic_DNA"/>
</dbReference>
<accession>A0ABR9GQH9</accession>
<keyword evidence="2" id="KW-1185">Reference proteome</keyword>
<evidence type="ECO:0000313" key="2">
    <source>
        <dbReference type="Proteomes" id="UP000598227"/>
    </source>
</evidence>
<reference evidence="1 2" key="1">
    <citation type="submission" date="2020-09" db="EMBL/GenBank/DDBJ databases">
        <title>Draft Genome Sequence of Aminobacter carboxidus type strain DSM 1086, a soil Gram-negative carboxydobacterium.</title>
        <authorList>
            <person name="Turrini P."/>
            <person name="Tescari M."/>
            <person name="Artuso I."/>
            <person name="Lugli G.A."/>
            <person name="Frangipani E."/>
            <person name="Ventura M."/>
            <person name="Visca P."/>
        </authorList>
    </citation>
    <scope>NUCLEOTIDE SEQUENCE [LARGE SCALE GENOMIC DNA]</scope>
    <source>
        <strain evidence="1 2">DSM 1086</strain>
    </source>
</reference>
<evidence type="ECO:0000313" key="1">
    <source>
        <dbReference type="EMBL" id="MBE1205940.1"/>
    </source>
</evidence>
<proteinExistence type="predicted"/>